<evidence type="ECO:0000259" key="13">
    <source>
        <dbReference type="PROSITE" id="PS51709"/>
    </source>
</evidence>
<organism evidence="14 15">
    <name type="scientific">Helicobacter cetorum (strain ATCC BAA-429 / MIT 00-7128)</name>
    <dbReference type="NCBI Taxonomy" id="182217"/>
    <lineage>
        <taxon>Bacteria</taxon>
        <taxon>Pseudomonadati</taxon>
        <taxon>Campylobacterota</taxon>
        <taxon>Epsilonproteobacteria</taxon>
        <taxon>Campylobacterales</taxon>
        <taxon>Helicobacteraceae</taxon>
        <taxon>Helicobacter</taxon>
    </lineage>
</organism>
<dbReference type="Gene3D" id="3.40.50.300">
    <property type="entry name" value="P-loop containing nucleotide triphosphate hydrolases"/>
    <property type="match status" value="1"/>
</dbReference>
<dbReference type="InterPro" id="IPR027368">
    <property type="entry name" value="MnmE_dom2"/>
</dbReference>
<dbReference type="HOGENOM" id="CLU_019624_4_1_7"/>
<dbReference type="PANTHER" id="PTHR42714:SF2">
    <property type="entry name" value="TRNA MODIFICATION GTPASE GTPBP3, MITOCHONDRIAL"/>
    <property type="match status" value="1"/>
</dbReference>
<dbReference type="GO" id="GO:0003924">
    <property type="term" value="F:GTPase activity"/>
    <property type="evidence" value="ECO:0007669"/>
    <property type="project" value="UniProtKB-UniRule"/>
</dbReference>
<feature type="binding site" evidence="10">
    <location>
        <position position="117"/>
    </location>
    <ligand>
        <name>(6S)-5-formyl-5,6,7,8-tetrahydrofolate</name>
        <dbReference type="ChEBI" id="CHEBI:57457"/>
    </ligand>
</feature>
<feature type="binding site" evidence="10">
    <location>
        <begin position="267"/>
        <end position="270"/>
    </location>
    <ligand>
        <name>GTP</name>
        <dbReference type="ChEBI" id="CHEBI:37565"/>
    </ligand>
</feature>
<dbReference type="CDD" id="cd04164">
    <property type="entry name" value="trmE"/>
    <property type="match status" value="1"/>
</dbReference>
<feature type="binding site" evidence="10">
    <location>
        <position position="451"/>
    </location>
    <ligand>
        <name>(6S)-5-formyl-5,6,7,8-tetrahydrofolate</name>
        <dbReference type="ChEBI" id="CHEBI:57457"/>
    </ligand>
</feature>
<keyword evidence="5 10" id="KW-0547">Nucleotide-binding</keyword>
<dbReference type="InterPro" id="IPR005225">
    <property type="entry name" value="Small_GTP-bd"/>
</dbReference>
<dbReference type="PRINTS" id="PR00326">
    <property type="entry name" value="GTP1OBG"/>
</dbReference>
<evidence type="ECO:0000256" key="7">
    <source>
        <dbReference type="ARBA" id="ARBA00022842"/>
    </source>
</evidence>
<evidence type="ECO:0000256" key="1">
    <source>
        <dbReference type="ARBA" id="ARBA00011043"/>
    </source>
</evidence>
<dbReference type="NCBIfam" id="TIGR00231">
    <property type="entry name" value="small_GTP"/>
    <property type="match status" value="1"/>
</dbReference>
<evidence type="ECO:0000313" key="14">
    <source>
        <dbReference type="EMBL" id="AFI03620.1"/>
    </source>
</evidence>
<gene>
    <name evidence="10" type="primary">mnmE</name>
    <name evidence="10 14" type="synonym">trmE</name>
    <name evidence="14" type="ordered locus">HCW_01675</name>
</gene>
<evidence type="ECO:0000256" key="12">
    <source>
        <dbReference type="SAM" id="Coils"/>
    </source>
</evidence>
<keyword evidence="4 10" id="KW-0479">Metal-binding</keyword>
<evidence type="ECO:0000256" key="4">
    <source>
        <dbReference type="ARBA" id="ARBA00022723"/>
    </source>
</evidence>
<keyword evidence="2 10" id="KW-0963">Cytoplasm</keyword>
<comment type="subunit">
    <text evidence="10">Homodimer. Heterotetramer of two MnmE and two MnmG subunits.</text>
</comment>
<protein>
    <recommendedName>
        <fullName evidence="10">tRNA modification GTPase MnmE</fullName>
        <ecNumber evidence="10">3.6.-.-</ecNumber>
    </recommendedName>
</protein>
<comment type="similarity">
    <text evidence="1 10 11">Belongs to the TRAFAC class TrmE-Era-EngA-EngB-Septin-like GTPase superfamily. TrmE GTPase family.</text>
</comment>
<evidence type="ECO:0000256" key="10">
    <source>
        <dbReference type="HAMAP-Rule" id="MF_00379"/>
    </source>
</evidence>
<dbReference type="Pfam" id="PF10396">
    <property type="entry name" value="TrmE_N"/>
    <property type="match status" value="1"/>
</dbReference>
<dbReference type="Gene3D" id="3.30.1360.120">
    <property type="entry name" value="Probable tRNA modification gtpase trme, domain 1"/>
    <property type="match status" value="1"/>
</dbReference>
<evidence type="ECO:0000256" key="5">
    <source>
        <dbReference type="ARBA" id="ARBA00022741"/>
    </source>
</evidence>
<feature type="binding site" evidence="10">
    <location>
        <begin position="223"/>
        <end position="228"/>
    </location>
    <ligand>
        <name>GTP</name>
        <dbReference type="ChEBI" id="CHEBI:37565"/>
    </ligand>
</feature>
<accession>I0EL01</accession>
<feature type="binding site" evidence="10">
    <location>
        <position position="242"/>
    </location>
    <ligand>
        <name>K(+)</name>
        <dbReference type="ChEBI" id="CHEBI:29103"/>
    </ligand>
</feature>
<dbReference type="GO" id="GO:0002098">
    <property type="term" value="P:tRNA wobble uridine modification"/>
    <property type="evidence" value="ECO:0007669"/>
    <property type="project" value="TreeGrafter"/>
</dbReference>
<feature type="binding site" evidence="10">
    <location>
        <position position="248"/>
    </location>
    <ligand>
        <name>Mg(2+)</name>
        <dbReference type="ChEBI" id="CHEBI:18420"/>
    </ligand>
</feature>
<dbReference type="InterPro" id="IPR027417">
    <property type="entry name" value="P-loop_NTPase"/>
</dbReference>
<dbReference type="Gene3D" id="1.20.120.430">
    <property type="entry name" value="tRNA modification GTPase MnmE domain 2"/>
    <property type="match status" value="1"/>
</dbReference>
<dbReference type="KEGG" id="hce:HCW_01675"/>
<evidence type="ECO:0000313" key="15">
    <source>
        <dbReference type="Proteomes" id="UP000005010"/>
    </source>
</evidence>
<dbReference type="PANTHER" id="PTHR42714">
    <property type="entry name" value="TRNA MODIFICATION GTPASE GTPBP3"/>
    <property type="match status" value="1"/>
</dbReference>
<name>I0EL01_HELC0</name>
<evidence type="ECO:0000256" key="2">
    <source>
        <dbReference type="ARBA" id="ARBA00022490"/>
    </source>
</evidence>
<dbReference type="AlphaFoldDB" id="I0EL01"/>
<comment type="function">
    <text evidence="10">Exhibits a very high intrinsic GTPase hydrolysis rate. Involved in the addition of a carboxymethylaminomethyl (cmnm) group at the wobble position (U34) of certain tRNAs, forming tRNA-cmnm(5)s(2)U34.</text>
</comment>
<reference evidence="15" key="1">
    <citation type="submission" date="2012-04" db="EMBL/GenBank/DDBJ databases">
        <title>Complete genome sequence of Helicobacter cetorum strain MIT 00-7128.</title>
        <authorList>
            <person name="Kersulyte D."/>
            <person name="Berg D.E."/>
        </authorList>
    </citation>
    <scope>NUCLEOTIDE SEQUENCE [LARGE SCALE GENOMIC DNA]</scope>
    <source>
        <strain evidence="15">MIT 00-7128</strain>
    </source>
</reference>
<dbReference type="InterPro" id="IPR025867">
    <property type="entry name" value="MnmE_helical"/>
</dbReference>
<evidence type="ECO:0000256" key="6">
    <source>
        <dbReference type="ARBA" id="ARBA00022801"/>
    </source>
</evidence>
<dbReference type="STRING" id="182217.HCW_01675"/>
<evidence type="ECO:0000256" key="11">
    <source>
        <dbReference type="RuleBase" id="RU003313"/>
    </source>
</evidence>
<dbReference type="InterPro" id="IPR018948">
    <property type="entry name" value="GTP-bd_TrmE_N"/>
</dbReference>
<feature type="binding site" evidence="10">
    <location>
        <position position="247"/>
    </location>
    <ligand>
        <name>K(+)</name>
        <dbReference type="ChEBI" id="CHEBI:29103"/>
    </ligand>
</feature>
<dbReference type="FunFam" id="3.40.50.300:FF:001376">
    <property type="entry name" value="tRNA modification GTPase MnmE"/>
    <property type="match status" value="1"/>
</dbReference>
<dbReference type="EC" id="3.6.-.-" evidence="10"/>
<feature type="domain" description="TrmE-type G" evidence="13">
    <location>
        <begin position="213"/>
        <end position="377"/>
    </location>
</feature>
<dbReference type="Pfam" id="PF12631">
    <property type="entry name" value="MnmE_helical"/>
    <property type="match status" value="1"/>
</dbReference>
<dbReference type="CDD" id="cd14858">
    <property type="entry name" value="TrmE_N"/>
    <property type="match status" value="1"/>
</dbReference>
<dbReference type="Proteomes" id="UP000005010">
    <property type="component" value="Chromosome"/>
</dbReference>
<dbReference type="SUPFAM" id="SSF52540">
    <property type="entry name" value="P-loop containing nucleoside triphosphate hydrolases"/>
    <property type="match status" value="1"/>
</dbReference>
<feature type="binding site" evidence="10">
    <location>
        <position position="78"/>
    </location>
    <ligand>
        <name>(6S)-5-formyl-5,6,7,8-tetrahydrofolate</name>
        <dbReference type="ChEBI" id="CHEBI:57457"/>
    </ligand>
</feature>
<keyword evidence="7 10" id="KW-0460">Magnesium</keyword>
<feature type="binding site" evidence="10">
    <location>
        <begin position="242"/>
        <end position="248"/>
    </location>
    <ligand>
        <name>GTP</name>
        <dbReference type="ChEBI" id="CHEBI:37565"/>
    </ligand>
</feature>
<dbReference type="RefSeq" id="WP_014660493.1">
    <property type="nucleotide sequence ID" value="NC_017737.1"/>
</dbReference>
<dbReference type="InterPro" id="IPR027266">
    <property type="entry name" value="TrmE/GcvT-like"/>
</dbReference>
<proteinExistence type="inferred from homology"/>
<feature type="binding site" evidence="10">
    <location>
        <position position="244"/>
    </location>
    <ligand>
        <name>K(+)</name>
        <dbReference type="ChEBI" id="CHEBI:29103"/>
    </ligand>
</feature>
<dbReference type="InterPro" id="IPR004520">
    <property type="entry name" value="GTPase_MnmE"/>
</dbReference>
<dbReference type="PROSITE" id="PS51709">
    <property type="entry name" value="G_TRME"/>
    <property type="match status" value="1"/>
</dbReference>
<comment type="caution">
    <text evidence="10">Lacks conserved residue(s) required for the propagation of feature annotation.</text>
</comment>
<dbReference type="eggNOG" id="COG0486">
    <property type="taxonomic scope" value="Bacteria"/>
</dbReference>
<dbReference type="HAMAP" id="MF_00379">
    <property type="entry name" value="GTPase_MnmE"/>
    <property type="match status" value="1"/>
</dbReference>
<keyword evidence="15" id="KW-1185">Reference proteome</keyword>
<evidence type="ECO:0000256" key="9">
    <source>
        <dbReference type="ARBA" id="ARBA00023134"/>
    </source>
</evidence>
<comment type="subcellular location">
    <subcellularLocation>
        <location evidence="10">Cytoplasm</location>
    </subcellularLocation>
</comment>
<keyword evidence="8 10" id="KW-0630">Potassium</keyword>
<dbReference type="Pfam" id="PF01926">
    <property type="entry name" value="MMR_HSR1"/>
    <property type="match status" value="1"/>
</dbReference>
<dbReference type="GO" id="GO:0030488">
    <property type="term" value="P:tRNA methylation"/>
    <property type="evidence" value="ECO:0007669"/>
    <property type="project" value="TreeGrafter"/>
</dbReference>
<evidence type="ECO:0000256" key="3">
    <source>
        <dbReference type="ARBA" id="ARBA00022694"/>
    </source>
</evidence>
<keyword evidence="3 10" id="KW-0819">tRNA processing</keyword>
<dbReference type="NCBIfam" id="TIGR00450">
    <property type="entry name" value="mnmE_trmE_thdF"/>
    <property type="match status" value="1"/>
</dbReference>
<sequence length="451" mass="50281">MTDTIVAVATPEGKGAISIIKMSGKNALNILKKLTKKQDFTSRYAYVCDVFSNDILLDKALALYFKAPYSFTGEDVCEIQCHGNPLLVHNILNACLNLGARLAKAGEFSKRAFLNHKMDLSEVEASAQIIACEEESTLNALARQLKGALKTFIEDARETLLKLLASSEVLIDYSEEDIPLDFIQEVEQNLGVQITRFKDLLDFSNMHASKAKGHALSIVGKPNAGKSSLLNAMLLEERALVSDIKGTTRDTIEEIIELHGHKVRLIDTAGIRETDDKIEQLGVQKSLKSLEICDIVLAVFDLSKPLEEEDIHIINTLNTSTPKPCIIVLNKNDLKLELDKERLRELLKIPCSFLETNTLDSSACLKELSQKISEFFPKIDIQNKLLLTSLAQKNALQNTISELENATNHLETLELFSYHILNAIESLNLLTRPYENAQMLDSMFSEFCLGK</sequence>
<dbReference type="GO" id="GO:0005829">
    <property type="term" value="C:cytosol"/>
    <property type="evidence" value="ECO:0007669"/>
    <property type="project" value="TreeGrafter"/>
</dbReference>
<feature type="coiled-coil region" evidence="12">
    <location>
        <begin position="386"/>
        <end position="413"/>
    </location>
</feature>
<feature type="binding site" evidence="10">
    <location>
        <position position="21"/>
    </location>
    <ligand>
        <name>(6S)-5-formyl-5,6,7,8-tetrahydrofolate</name>
        <dbReference type="ChEBI" id="CHEBI:57457"/>
    </ligand>
</feature>
<dbReference type="PATRIC" id="fig|182217.3.peg.349"/>
<keyword evidence="12" id="KW-0175">Coiled coil</keyword>
<dbReference type="GO" id="GO:0046872">
    <property type="term" value="F:metal ion binding"/>
    <property type="evidence" value="ECO:0007669"/>
    <property type="project" value="UniProtKB-KW"/>
</dbReference>
<feature type="binding site" evidence="10">
    <location>
        <position position="223"/>
    </location>
    <ligand>
        <name>K(+)</name>
        <dbReference type="ChEBI" id="CHEBI:29103"/>
    </ligand>
</feature>
<dbReference type="EMBL" id="CP003479">
    <property type="protein sequence ID" value="AFI03620.1"/>
    <property type="molecule type" value="Genomic_DNA"/>
</dbReference>
<dbReference type="GO" id="GO:0005525">
    <property type="term" value="F:GTP binding"/>
    <property type="evidence" value="ECO:0007669"/>
    <property type="project" value="UniProtKB-UniRule"/>
</dbReference>
<feature type="binding site" evidence="10">
    <location>
        <position position="227"/>
    </location>
    <ligand>
        <name>Mg(2+)</name>
        <dbReference type="ChEBI" id="CHEBI:18420"/>
    </ligand>
</feature>
<dbReference type="InterPro" id="IPR006073">
    <property type="entry name" value="GTP-bd"/>
</dbReference>
<keyword evidence="9 10" id="KW-0342">GTP-binding</keyword>
<evidence type="ECO:0000256" key="8">
    <source>
        <dbReference type="ARBA" id="ARBA00022958"/>
    </source>
</evidence>
<comment type="cofactor">
    <cofactor evidence="10">
        <name>K(+)</name>
        <dbReference type="ChEBI" id="CHEBI:29103"/>
    </cofactor>
    <text evidence="10">Binds 1 potassium ion per subunit.</text>
</comment>
<dbReference type="InterPro" id="IPR031168">
    <property type="entry name" value="G_TrmE"/>
</dbReference>
<keyword evidence="6 10" id="KW-0378">Hydrolase</keyword>